<evidence type="ECO:0000256" key="1">
    <source>
        <dbReference type="ARBA" id="ARBA00006271"/>
    </source>
</evidence>
<evidence type="ECO:0000313" key="8">
    <source>
        <dbReference type="EMBL" id="KAF1813993.1"/>
    </source>
</evidence>
<evidence type="ECO:0000256" key="6">
    <source>
        <dbReference type="ARBA" id="ARBA00023204"/>
    </source>
</evidence>
<dbReference type="Proteomes" id="UP000504638">
    <property type="component" value="Unplaced"/>
</dbReference>
<reference evidence="10" key="3">
    <citation type="submission" date="2025-04" db="UniProtKB">
        <authorList>
            <consortium name="RefSeq"/>
        </authorList>
    </citation>
    <scope>IDENTIFICATION</scope>
    <source>
        <strain evidence="10">CBS 781.70</strain>
    </source>
</reference>
<sequence>MRAILMRTGWAHRKAVLSGRSLCAAVGLHRACIKPSLAPKPHSRSKRTSTRVKISELPQGPLPALAQDAQPEDEPAYPTVVQQARNNMRKFNHCVVLTRVGSFYELYFEQAEEFGPLLNLKLAQKKTSAGPVYMSGFPFFQLDRYLKILVQDLNKYVAISEEFANDPAEKAKSGGLLFDRKVTRIITPGTLIDEKFMDPWENNFLMCIQPHGSLETPSTGLADVGIAWLDLSSGDFFTQKATFDTLSSIVARIGPREILLDSSLRDAQHPQLAVSLNEGQHVVSYHDTPKETPPLSRWPSMVDEPTKDWNAAKFSDAELSAGYFLVSYVEQQLFGAAPKLQPPMQRQAKEAMLIDKNTLRALEIQKTLKDGAYEGSLLQSVRRTVTKSGARLLRQRLSMLHPDFIPMIVTDLVVSPSMSLEEINNRLDMVGEMYENEGLCEHLILLLRRTFDSFRLVQKFAFGKGDADDLLGLSETIQVTKQIADLLQEHITRRDEGEPNSRHSVVSGSIKYHIQDLVRHIQLDGPLQISNRITKSIDEDMLSQQHLIEDSEAADMLGLAEEVLTQSGETGKLKGTPQTLKRKEVEVARANRDQQTAVSGNEEVWIMRRTASPTLNRLHSELDTLHLKKTDLETELRERASSSTLTLKWTPGLGHICHVKGKDARTASSTLSGARSVSSSKSTHSFHLPEWTALGTRLDEATARIRSEESRIFAQLRTQVVKNLVKLRRNAGVLDEVDVACGFATLARERSLTRPVVNRGTAHHILGGRHPTVEVGLMEQGRRFTANDCVVGDKEEVLLITGPNMAGKSTYLRQNALISILAQTGSFVSADYAEIGLVDKIFSRVGSADNLYQDQSTFMVEMLETAEILKQATSRSFVIMDEVGRGTTPEDGIAVAFACLHHLHYTNNCRALFATHFHSLAEMSRHFERLGCYCTDIAEDEEGGFTFIHKVRRGVNTSSHALKVARLAGLPDKAIQVAEHVLENIKARSSPEVIDNRRSAQNSPS</sequence>
<dbReference type="SUPFAM" id="SSF48334">
    <property type="entry name" value="DNA repair protein MutS, domain III"/>
    <property type="match status" value="1"/>
</dbReference>
<dbReference type="SUPFAM" id="SSF55271">
    <property type="entry name" value="DNA repair protein MutS, domain I"/>
    <property type="match status" value="1"/>
</dbReference>
<dbReference type="GO" id="GO:0043504">
    <property type="term" value="P:mitochondrial DNA repair"/>
    <property type="evidence" value="ECO:0007669"/>
    <property type="project" value="TreeGrafter"/>
</dbReference>
<evidence type="ECO:0000256" key="4">
    <source>
        <dbReference type="ARBA" id="ARBA00022840"/>
    </source>
</evidence>
<dbReference type="GO" id="GO:0140664">
    <property type="term" value="F:ATP-dependent DNA damage sensor activity"/>
    <property type="evidence" value="ECO:0007669"/>
    <property type="project" value="InterPro"/>
</dbReference>
<dbReference type="Gene3D" id="3.40.50.300">
    <property type="entry name" value="P-loop containing nucleotide triphosphate hydrolases"/>
    <property type="match status" value="1"/>
</dbReference>
<dbReference type="InterPro" id="IPR007860">
    <property type="entry name" value="DNA_mmatch_repair_MutS_con_dom"/>
</dbReference>
<gene>
    <name evidence="8 10" type="ORF">P152DRAFT_506734</name>
</gene>
<keyword evidence="6" id="KW-0234">DNA repair</keyword>
<feature type="domain" description="DNA mismatch repair proteins mutS family" evidence="7">
    <location>
        <begin position="876"/>
        <end position="892"/>
    </location>
</feature>
<comment type="similarity">
    <text evidence="1">Belongs to the DNA mismatch repair MutS family.</text>
</comment>
<dbReference type="EMBL" id="ML975154">
    <property type="protein sequence ID" value="KAF1813993.1"/>
    <property type="molecule type" value="Genomic_DNA"/>
</dbReference>
<evidence type="ECO:0000256" key="3">
    <source>
        <dbReference type="ARBA" id="ARBA00022763"/>
    </source>
</evidence>
<keyword evidence="5" id="KW-0238">DNA-binding</keyword>
<evidence type="ECO:0000256" key="2">
    <source>
        <dbReference type="ARBA" id="ARBA00022741"/>
    </source>
</evidence>
<protein>
    <submittedName>
        <fullName evidence="8 10">DNA mismatch repair protein Msh1</fullName>
    </submittedName>
</protein>
<dbReference type="InterPro" id="IPR036187">
    <property type="entry name" value="DNA_mismatch_repair_MutS_sf"/>
</dbReference>
<dbReference type="GO" id="GO:0005739">
    <property type="term" value="C:mitochondrion"/>
    <property type="evidence" value="ECO:0007669"/>
    <property type="project" value="TreeGrafter"/>
</dbReference>
<keyword evidence="4" id="KW-0067">ATP-binding</keyword>
<dbReference type="AlphaFoldDB" id="A0A6G1G7G6"/>
<reference evidence="10" key="2">
    <citation type="submission" date="2020-04" db="EMBL/GenBank/DDBJ databases">
        <authorList>
            <consortium name="NCBI Genome Project"/>
        </authorList>
    </citation>
    <scope>NUCLEOTIDE SEQUENCE</scope>
    <source>
        <strain evidence="10">CBS 781.70</strain>
    </source>
</reference>
<dbReference type="Pfam" id="PF05188">
    <property type="entry name" value="MutS_II"/>
    <property type="match status" value="1"/>
</dbReference>
<dbReference type="GO" id="GO:0006298">
    <property type="term" value="P:mismatch repair"/>
    <property type="evidence" value="ECO:0007669"/>
    <property type="project" value="InterPro"/>
</dbReference>
<dbReference type="InterPro" id="IPR000432">
    <property type="entry name" value="DNA_mismatch_repair_MutS_C"/>
</dbReference>
<dbReference type="Gene3D" id="3.40.1170.10">
    <property type="entry name" value="DNA repair protein MutS, domain I"/>
    <property type="match status" value="1"/>
</dbReference>
<keyword evidence="2" id="KW-0547">Nucleotide-binding</keyword>
<dbReference type="InterPro" id="IPR007695">
    <property type="entry name" value="DNA_mismatch_repair_MutS-lik_N"/>
</dbReference>
<dbReference type="FunFam" id="3.40.1170.10:FF:000010">
    <property type="entry name" value="DNA mismatch repair protein Msh1"/>
    <property type="match status" value="1"/>
</dbReference>
<dbReference type="PROSITE" id="PS00486">
    <property type="entry name" value="DNA_MISMATCH_REPAIR_2"/>
    <property type="match status" value="1"/>
</dbReference>
<dbReference type="GeneID" id="54423064"/>
<dbReference type="PANTHER" id="PTHR11361:SF34">
    <property type="entry name" value="DNA MISMATCH REPAIR PROTEIN MSH1, MITOCHONDRIAL"/>
    <property type="match status" value="1"/>
</dbReference>
<dbReference type="InterPro" id="IPR027417">
    <property type="entry name" value="P-loop_NTPase"/>
</dbReference>
<dbReference type="PIRSF" id="PIRSF037677">
    <property type="entry name" value="DNA_mis_repair_Msh6"/>
    <property type="match status" value="1"/>
</dbReference>
<organism evidence="8">
    <name type="scientific">Eremomyces bilateralis CBS 781.70</name>
    <dbReference type="NCBI Taxonomy" id="1392243"/>
    <lineage>
        <taxon>Eukaryota</taxon>
        <taxon>Fungi</taxon>
        <taxon>Dikarya</taxon>
        <taxon>Ascomycota</taxon>
        <taxon>Pezizomycotina</taxon>
        <taxon>Dothideomycetes</taxon>
        <taxon>Dothideomycetes incertae sedis</taxon>
        <taxon>Eremomycetales</taxon>
        <taxon>Eremomycetaceae</taxon>
        <taxon>Eremomyces</taxon>
    </lineage>
</organism>
<dbReference type="GO" id="GO:0005524">
    <property type="term" value="F:ATP binding"/>
    <property type="evidence" value="ECO:0007669"/>
    <property type="project" value="UniProtKB-KW"/>
</dbReference>
<dbReference type="InterPro" id="IPR017261">
    <property type="entry name" value="DNA_mismatch_repair_MutS/MSH"/>
</dbReference>
<dbReference type="InterPro" id="IPR045076">
    <property type="entry name" value="MutS"/>
</dbReference>
<dbReference type="InterPro" id="IPR036678">
    <property type="entry name" value="MutS_con_dom_sf"/>
</dbReference>
<evidence type="ECO:0000256" key="5">
    <source>
        <dbReference type="ARBA" id="ARBA00023125"/>
    </source>
</evidence>
<name>A0A6G1G7G6_9PEZI</name>
<dbReference type="SUPFAM" id="SSF52540">
    <property type="entry name" value="P-loop containing nucleoside triphosphate hydrolases"/>
    <property type="match status" value="1"/>
</dbReference>
<dbReference type="InterPro" id="IPR007696">
    <property type="entry name" value="DNA_mismatch_repair_MutS_core"/>
</dbReference>
<dbReference type="Gene3D" id="3.30.420.110">
    <property type="entry name" value="MutS, connector domain"/>
    <property type="match status" value="1"/>
</dbReference>
<dbReference type="GO" id="GO:0005634">
    <property type="term" value="C:nucleus"/>
    <property type="evidence" value="ECO:0007669"/>
    <property type="project" value="TreeGrafter"/>
</dbReference>
<dbReference type="Gene3D" id="1.10.1420.10">
    <property type="match status" value="2"/>
</dbReference>
<dbReference type="Pfam" id="PF05192">
    <property type="entry name" value="MutS_III"/>
    <property type="match status" value="1"/>
</dbReference>
<reference evidence="8 10" key="1">
    <citation type="submission" date="2020-01" db="EMBL/GenBank/DDBJ databases">
        <authorList>
            <consortium name="DOE Joint Genome Institute"/>
            <person name="Haridas S."/>
            <person name="Albert R."/>
            <person name="Binder M."/>
            <person name="Bloem J."/>
            <person name="Labutti K."/>
            <person name="Salamov A."/>
            <person name="Andreopoulos B."/>
            <person name="Baker S.E."/>
            <person name="Barry K."/>
            <person name="Bills G."/>
            <person name="Bluhm B.H."/>
            <person name="Cannon C."/>
            <person name="Castanera R."/>
            <person name="Culley D.E."/>
            <person name="Daum C."/>
            <person name="Ezra D."/>
            <person name="Gonzalez J.B."/>
            <person name="Henrissat B."/>
            <person name="Kuo A."/>
            <person name="Liang C."/>
            <person name="Lipzen A."/>
            <person name="Lutzoni F."/>
            <person name="Magnuson J."/>
            <person name="Mondo S."/>
            <person name="Nolan M."/>
            <person name="Ohm R."/>
            <person name="Pangilinan J."/>
            <person name="Park H.-J."/>
            <person name="Ramirez L."/>
            <person name="Alfaro M."/>
            <person name="Sun H."/>
            <person name="Tritt A."/>
            <person name="Yoshinaga Y."/>
            <person name="Zwiers L.-H."/>
            <person name="Turgeon B.G."/>
            <person name="Goodwin S.B."/>
            <person name="Spatafora J.W."/>
            <person name="Crous P.W."/>
            <person name="Grigoriev I.V."/>
        </authorList>
    </citation>
    <scope>NUCLEOTIDE SEQUENCE</scope>
    <source>
        <strain evidence="8 10">CBS 781.70</strain>
    </source>
</reference>
<dbReference type="PANTHER" id="PTHR11361">
    <property type="entry name" value="DNA MISMATCH REPAIR PROTEIN MUTS FAMILY MEMBER"/>
    <property type="match status" value="1"/>
</dbReference>
<dbReference type="SMART" id="SM00533">
    <property type="entry name" value="MUTSd"/>
    <property type="match status" value="1"/>
</dbReference>
<dbReference type="RefSeq" id="XP_033535624.1">
    <property type="nucleotide sequence ID" value="XM_033682494.1"/>
</dbReference>
<dbReference type="FunFam" id="3.40.50.300:FF:001238">
    <property type="entry name" value="DNA mismatch repair protein"/>
    <property type="match status" value="1"/>
</dbReference>
<dbReference type="Pfam" id="PF01624">
    <property type="entry name" value="MutS_I"/>
    <property type="match status" value="1"/>
</dbReference>
<dbReference type="GO" id="GO:0030983">
    <property type="term" value="F:mismatched DNA binding"/>
    <property type="evidence" value="ECO:0007669"/>
    <property type="project" value="InterPro"/>
</dbReference>
<evidence type="ECO:0000259" key="7">
    <source>
        <dbReference type="PROSITE" id="PS00486"/>
    </source>
</evidence>
<dbReference type="InterPro" id="IPR016151">
    <property type="entry name" value="DNA_mismatch_repair_MutS_N"/>
</dbReference>
<dbReference type="OrthoDB" id="2534523at2759"/>
<dbReference type="SMART" id="SM00534">
    <property type="entry name" value="MUTSac"/>
    <property type="match status" value="1"/>
</dbReference>
<evidence type="ECO:0000313" key="10">
    <source>
        <dbReference type="RefSeq" id="XP_033535624.1"/>
    </source>
</evidence>
<proteinExistence type="inferred from homology"/>
<keyword evidence="9" id="KW-1185">Reference proteome</keyword>
<dbReference type="Pfam" id="PF00488">
    <property type="entry name" value="MutS_V"/>
    <property type="match status" value="1"/>
</dbReference>
<accession>A0A6G1G7G6</accession>
<evidence type="ECO:0000313" key="9">
    <source>
        <dbReference type="Proteomes" id="UP000504638"/>
    </source>
</evidence>
<dbReference type="Gene3D" id="6.10.140.80">
    <property type="match status" value="1"/>
</dbReference>
<dbReference type="SUPFAM" id="SSF53150">
    <property type="entry name" value="DNA repair protein MutS, domain II"/>
    <property type="match status" value="1"/>
</dbReference>
<keyword evidence="3" id="KW-0227">DNA damage</keyword>